<evidence type="ECO:0000313" key="2">
    <source>
        <dbReference type="Proteomes" id="UP000054078"/>
    </source>
</evidence>
<name>A0A117J4U5_TRASO</name>
<keyword evidence="2" id="KW-1185">Reference proteome</keyword>
<organism evidence="1 2">
    <name type="scientific">Tractidigestivibacter scatoligenes</name>
    <name type="common">Olsenella scatoligenes</name>
    <dbReference type="NCBI Taxonomy" id="1299998"/>
    <lineage>
        <taxon>Bacteria</taxon>
        <taxon>Bacillati</taxon>
        <taxon>Actinomycetota</taxon>
        <taxon>Coriobacteriia</taxon>
        <taxon>Coriobacteriales</taxon>
        <taxon>Atopobiaceae</taxon>
        <taxon>Tractidigestivibacter</taxon>
    </lineage>
</organism>
<dbReference type="OrthoDB" id="3173743at2"/>
<dbReference type="Proteomes" id="UP000054078">
    <property type="component" value="Unassembled WGS sequence"/>
</dbReference>
<protein>
    <submittedName>
        <fullName evidence="1">Uncharacterized protein</fullName>
    </submittedName>
</protein>
<reference evidence="1 2" key="1">
    <citation type="submission" date="2015-12" db="EMBL/GenBank/DDBJ databases">
        <title>Draft Genome Sequence of Olsenella scatoligenes SK9K4T; a Producer of 3-Methylindole- (skatole) and 4-Methylphenol- (p-cresol) Isolated from Pig Feces.</title>
        <authorList>
            <person name="Li X."/>
            <person name="Borg B."/>
            <person name="Canibe N."/>
        </authorList>
    </citation>
    <scope>NUCLEOTIDE SEQUENCE [LARGE SCALE GENOMIC DNA]</scope>
    <source>
        <strain evidence="1 2">SK9K4</strain>
    </source>
</reference>
<gene>
    <name evidence="1" type="ORF">AUL39_01050</name>
</gene>
<sequence>MRVTFNKLTALLILRALRSSRRTLTSSRKGLLAPTPEPYVRWTARRLGNALATAGVDPADLRGKFQVMVPEQNARIRSNAAQNTIYTHGLPANPVIEVADGVQISCPELLFIELGTIMSPVVQLLVGLELCGRFSRCGADPRNGPVTFGIKPVTTAKKIRAYLANANDVAGLEQSRRIAEWLMDEAWSPQESIVDALARMPLHELGYELGELRLNPRVVAGGDAELLVAKRSRVPDTIVVGTSVGFNYDGGPHFGEDFDADAEPNSQQNGIAAIGPIRAAIVADKRRDRDLLVQGLSVLPVTKEDLLERGGLDRVMLQAMSIIERLGQGDYTRQKQALCRKKLAEERQKLIWSLLPGTRGRVLSRELAEDHMPEMTIHDEEIYF</sequence>
<evidence type="ECO:0000313" key="1">
    <source>
        <dbReference type="EMBL" id="KUH58963.1"/>
    </source>
</evidence>
<dbReference type="EMBL" id="LOJF01000001">
    <property type="protein sequence ID" value="KUH58963.1"/>
    <property type="molecule type" value="Genomic_DNA"/>
</dbReference>
<accession>A0A117J4U5</accession>
<dbReference type="RefSeq" id="WP_059052761.1">
    <property type="nucleotide sequence ID" value="NZ_LOJF01000001.1"/>
</dbReference>
<proteinExistence type="predicted"/>
<dbReference type="AlphaFoldDB" id="A0A117J4U5"/>
<comment type="caution">
    <text evidence="1">The sequence shown here is derived from an EMBL/GenBank/DDBJ whole genome shotgun (WGS) entry which is preliminary data.</text>
</comment>